<dbReference type="GO" id="GO:0000272">
    <property type="term" value="P:polysaccharide catabolic process"/>
    <property type="evidence" value="ECO:0007669"/>
    <property type="project" value="UniProtKB-KW"/>
</dbReference>
<dbReference type="InterPro" id="IPR012291">
    <property type="entry name" value="CBM2_carb-bd_dom_sf"/>
</dbReference>
<protein>
    <submittedName>
        <fullName evidence="8">Alpha-L-arabinofuranosidase</fullName>
    </submittedName>
</protein>
<evidence type="ECO:0000256" key="4">
    <source>
        <dbReference type="SAM" id="MobiDB-lite"/>
    </source>
</evidence>
<keyword evidence="9" id="KW-1185">Reference proteome</keyword>
<dbReference type="InterPro" id="IPR017853">
    <property type="entry name" value="GH"/>
</dbReference>
<feature type="domain" description="CBM2" evidence="7">
    <location>
        <begin position="578"/>
        <end position="693"/>
    </location>
</feature>
<dbReference type="PANTHER" id="PTHR43576">
    <property type="entry name" value="ALPHA-L-ARABINOFURANOSIDASE C-RELATED"/>
    <property type="match status" value="1"/>
</dbReference>
<organism evidence="8 9">
    <name type="scientific">Microbispora catharanthi</name>
    <dbReference type="NCBI Taxonomy" id="1712871"/>
    <lineage>
        <taxon>Bacteria</taxon>
        <taxon>Bacillati</taxon>
        <taxon>Actinomycetota</taxon>
        <taxon>Actinomycetes</taxon>
        <taxon>Streptosporangiales</taxon>
        <taxon>Streptosporangiaceae</taxon>
        <taxon>Microbispora</taxon>
    </lineage>
</organism>
<dbReference type="GO" id="GO:0004553">
    <property type="term" value="F:hydrolase activity, hydrolyzing O-glycosyl compounds"/>
    <property type="evidence" value="ECO:0007669"/>
    <property type="project" value="InterPro"/>
</dbReference>
<keyword evidence="2" id="KW-0326">Glycosidase</keyword>
<feature type="domain" description="Fibronectin type-III" evidence="6">
    <location>
        <begin position="488"/>
        <end position="582"/>
    </location>
</feature>
<evidence type="ECO:0000259" key="6">
    <source>
        <dbReference type="PROSITE" id="PS50853"/>
    </source>
</evidence>
<dbReference type="EMBL" id="VDMA02000027">
    <property type="protein sequence ID" value="KAB8178774.1"/>
    <property type="molecule type" value="Genomic_DNA"/>
</dbReference>
<dbReference type="GO" id="GO:0030247">
    <property type="term" value="F:polysaccharide binding"/>
    <property type="evidence" value="ECO:0007669"/>
    <property type="project" value="UniProtKB-UniRule"/>
</dbReference>
<dbReference type="PROSITE" id="PS50853">
    <property type="entry name" value="FN3"/>
    <property type="match status" value="1"/>
</dbReference>
<dbReference type="CDD" id="cd00063">
    <property type="entry name" value="FN3"/>
    <property type="match status" value="1"/>
</dbReference>
<keyword evidence="1" id="KW-0119">Carbohydrate metabolism</keyword>
<dbReference type="InterPro" id="IPR013783">
    <property type="entry name" value="Ig-like_fold"/>
</dbReference>
<evidence type="ECO:0000259" key="7">
    <source>
        <dbReference type="PROSITE" id="PS51173"/>
    </source>
</evidence>
<reference evidence="8 9" key="1">
    <citation type="submission" date="2019-10" db="EMBL/GenBank/DDBJ databases">
        <title>Nonomuraea sp. nov., isolated from Phyllanthus amarus.</title>
        <authorList>
            <person name="Klykleung N."/>
            <person name="Tanasupawat S."/>
        </authorList>
    </citation>
    <scope>NUCLEOTIDE SEQUENCE [LARGE SCALE GENOMIC DNA]</scope>
    <source>
        <strain evidence="8 9">CR1-09</strain>
    </source>
</reference>
<feature type="signal peptide" evidence="5">
    <location>
        <begin position="1"/>
        <end position="20"/>
    </location>
</feature>
<dbReference type="SUPFAM" id="SSF51445">
    <property type="entry name" value="(Trans)glycosidases"/>
    <property type="match status" value="1"/>
</dbReference>
<sequence>MRRALAVPLAAFLAASLLAAADPAQSPPPAPPGQAGAVEITVNANAGLGTLHEAAYGANAAIWDPHMNDPEVARLYKRAHIAAVRYPGGSYGDLYHWETHTAPGGTVAPGTGFDQFMGTVRAAGAQAVVIANYGTGTPEEAAGWVRYANKTKKYGVKYWEVGNELYGNGHYGATWETDDHPDKSPAAYARTTLEFVRAMKAVDPTIKVGAVLTIPGSWPDGVVAAGDSAGWNHTVIPVVAPEIDFFTVHWYPGTSIPDTTGDVAKLLASPPGLAEMLAQVRADVAALGGRDVPLALTEVASNIGRNVHAAGLFAADAYLTALENGVFTVDWFDTHNAVERISTIDGETDFQDIGFLSLGQCADGVCEPPVNTPFPSYHGIEILGTAARPGDDLVRAASDRAKVAVHAVRQAGGDLAVVMINKDPATAYPVRLRYTGFTPSGRAPVTYTFTRGAATIVRAEQGDAYTRTLPPYSITTMTVRAAKGPKPAPAPGTPTADGVPGGVTVSWPPAGRTVDRYVDRYEVYRQTGADTVLLGTTRGTSLTLRGLEPGASYTVNVLARDRAGRLSRPSAPVTFTAPTPPDSTCAVRYRVTQGWGRGFIAEVTVTNRGAADLTDWALTFRFPVAGERVSSGSGGTWTSEGQDVRVVPGEQAGETTRTIPAGGSVTVGFVGANEGAYPSPTVFRLNGTVCSTL</sequence>
<gene>
    <name evidence="8" type="ORF">FH610_036000</name>
</gene>
<dbReference type="RefSeq" id="WP_139579713.1">
    <property type="nucleotide sequence ID" value="NZ_VDMA02000027.1"/>
</dbReference>
<dbReference type="PROSITE" id="PS51173">
    <property type="entry name" value="CBM2"/>
    <property type="match status" value="1"/>
</dbReference>
<keyword evidence="5" id="KW-0732">Signal</keyword>
<keyword evidence="3" id="KW-0624">Polysaccharide degradation</keyword>
<dbReference type="Gene3D" id="2.60.40.1180">
    <property type="entry name" value="Golgi alpha-mannosidase II"/>
    <property type="match status" value="1"/>
</dbReference>
<dbReference type="SUPFAM" id="SSF49265">
    <property type="entry name" value="Fibronectin type III"/>
    <property type="match status" value="1"/>
</dbReference>
<dbReference type="InterPro" id="IPR008965">
    <property type="entry name" value="CBM2/CBM3_carb-bd_dom_sf"/>
</dbReference>
<dbReference type="Pfam" id="PF00553">
    <property type="entry name" value="CBM_2"/>
    <property type="match status" value="1"/>
</dbReference>
<dbReference type="SUPFAM" id="SSF49384">
    <property type="entry name" value="Carbohydrate-binding domain"/>
    <property type="match status" value="1"/>
</dbReference>
<evidence type="ECO:0000256" key="2">
    <source>
        <dbReference type="ARBA" id="ARBA00023295"/>
    </source>
</evidence>
<evidence type="ECO:0000313" key="9">
    <source>
        <dbReference type="Proteomes" id="UP000313066"/>
    </source>
</evidence>
<dbReference type="SMART" id="SM00060">
    <property type="entry name" value="FN3"/>
    <property type="match status" value="1"/>
</dbReference>
<dbReference type="Pfam" id="PF00041">
    <property type="entry name" value="fn3"/>
    <property type="match status" value="1"/>
</dbReference>
<feature type="region of interest" description="Disordered" evidence="4">
    <location>
        <begin position="483"/>
        <end position="504"/>
    </location>
</feature>
<name>A0A5N6BDZ0_9ACTN</name>
<dbReference type="AlphaFoldDB" id="A0A5N6BDZ0"/>
<keyword evidence="2" id="KW-0378">Hydrolase</keyword>
<dbReference type="InterPro" id="IPR003961">
    <property type="entry name" value="FN3_dom"/>
</dbReference>
<evidence type="ECO:0000313" key="8">
    <source>
        <dbReference type="EMBL" id="KAB8178774.1"/>
    </source>
</evidence>
<dbReference type="Proteomes" id="UP000313066">
    <property type="component" value="Unassembled WGS sequence"/>
</dbReference>
<dbReference type="Gene3D" id="2.60.40.10">
    <property type="entry name" value="Immunoglobulins"/>
    <property type="match status" value="1"/>
</dbReference>
<dbReference type="InterPro" id="IPR036116">
    <property type="entry name" value="FN3_sf"/>
</dbReference>
<evidence type="ECO:0000256" key="3">
    <source>
        <dbReference type="ARBA" id="ARBA00023326"/>
    </source>
</evidence>
<accession>A0A5N6BDZ0</accession>
<proteinExistence type="predicted"/>
<evidence type="ECO:0000256" key="1">
    <source>
        <dbReference type="ARBA" id="ARBA00023277"/>
    </source>
</evidence>
<evidence type="ECO:0000256" key="5">
    <source>
        <dbReference type="SAM" id="SignalP"/>
    </source>
</evidence>
<feature type="compositionally biased region" description="Low complexity" evidence="4">
    <location>
        <begin position="493"/>
        <end position="504"/>
    </location>
</feature>
<comment type="caution">
    <text evidence="8">The sequence shown here is derived from an EMBL/GenBank/DDBJ whole genome shotgun (WGS) entry which is preliminary data.</text>
</comment>
<dbReference type="PANTHER" id="PTHR43576:SF3">
    <property type="entry name" value="ALPHA-L-ARABINOFURANOSIDASE C"/>
    <property type="match status" value="1"/>
</dbReference>
<feature type="chain" id="PRO_5024342404" evidence="5">
    <location>
        <begin position="21"/>
        <end position="693"/>
    </location>
</feature>
<dbReference type="Gene3D" id="2.60.40.290">
    <property type="match status" value="1"/>
</dbReference>
<dbReference type="SMART" id="SM00637">
    <property type="entry name" value="CBD_II"/>
    <property type="match status" value="1"/>
</dbReference>
<dbReference type="InterPro" id="IPR013780">
    <property type="entry name" value="Glyco_hydro_b"/>
</dbReference>
<dbReference type="InterPro" id="IPR001919">
    <property type="entry name" value="CBD2"/>
</dbReference>
<dbReference type="Gene3D" id="3.20.20.80">
    <property type="entry name" value="Glycosidases"/>
    <property type="match status" value="1"/>
</dbReference>